<evidence type="ECO:0000313" key="2">
    <source>
        <dbReference type="EMBL" id="ROL49020.1"/>
    </source>
</evidence>
<gene>
    <name evidence="2" type="ORF">DPX16_16635</name>
</gene>
<dbReference type="AlphaFoldDB" id="A0A3N0YSN2"/>
<proteinExistence type="predicted"/>
<evidence type="ECO:0000256" key="1">
    <source>
        <dbReference type="SAM" id="MobiDB-lite"/>
    </source>
</evidence>
<comment type="caution">
    <text evidence="2">The sequence shown here is derived from an EMBL/GenBank/DDBJ whole genome shotgun (WGS) entry which is preliminary data.</text>
</comment>
<organism evidence="2 3">
    <name type="scientific">Anabarilius grahami</name>
    <name type="common">Kanglang fish</name>
    <name type="synonym">Barilius grahami</name>
    <dbReference type="NCBI Taxonomy" id="495550"/>
    <lineage>
        <taxon>Eukaryota</taxon>
        <taxon>Metazoa</taxon>
        <taxon>Chordata</taxon>
        <taxon>Craniata</taxon>
        <taxon>Vertebrata</taxon>
        <taxon>Euteleostomi</taxon>
        <taxon>Actinopterygii</taxon>
        <taxon>Neopterygii</taxon>
        <taxon>Teleostei</taxon>
        <taxon>Ostariophysi</taxon>
        <taxon>Cypriniformes</taxon>
        <taxon>Xenocyprididae</taxon>
        <taxon>Xenocypridinae</taxon>
        <taxon>Xenocypridinae incertae sedis</taxon>
        <taxon>Anabarilius</taxon>
    </lineage>
</organism>
<reference evidence="2 3" key="1">
    <citation type="submission" date="2018-10" db="EMBL/GenBank/DDBJ databases">
        <title>Genome assembly for a Yunnan-Guizhou Plateau 3E fish, Anabarilius grahami (Regan), and its evolutionary and genetic applications.</title>
        <authorList>
            <person name="Jiang W."/>
        </authorList>
    </citation>
    <scope>NUCLEOTIDE SEQUENCE [LARGE SCALE GENOMIC DNA]</scope>
    <source>
        <strain evidence="2">AG-KIZ</strain>
        <tissue evidence="2">Muscle</tissue>
    </source>
</reference>
<protein>
    <submittedName>
        <fullName evidence="2">Uncharacterized protein</fullName>
    </submittedName>
</protein>
<accession>A0A3N0YSN2</accession>
<keyword evidence="3" id="KW-1185">Reference proteome</keyword>
<dbReference type="Proteomes" id="UP000281406">
    <property type="component" value="Unassembled WGS sequence"/>
</dbReference>
<dbReference type="EMBL" id="RJVU01027559">
    <property type="protein sequence ID" value="ROL49020.1"/>
    <property type="molecule type" value="Genomic_DNA"/>
</dbReference>
<name>A0A3N0YSN2_ANAGA</name>
<evidence type="ECO:0000313" key="3">
    <source>
        <dbReference type="Proteomes" id="UP000281406"/>
    </source>
</evidence>
<feature type="region of interest" description="Disordered" evidence="1">
    <location>
        <begin position="1"/>
        <end position="57"/>
    </location>
</feature>
<sequence length="57" mass="5901">MARNPTVELLASGTEVKTGSADRVDYGESEDDGEVIGKEEPSGAEGVDGRGNNSFSL</sequence>